<name>A0A0M8MI67_9FLAO</name>
<dbReference type="AlphaFoldDB" id="A0A0M8MI67"/>
<dbReference type="EMBL" id="LIYD01000005">
    <property type="protein sequence ID" value="KOS06068.1"/>
    <property type="molecule type" value="Genomic_DNA"/>
</dbReference>
<dbReference type="RefSeq" id="WP_054407554.1">
    <property type="nucleotide sequence ID" value="NZ_FOYA01000007.1"/>
</dbReference>
<dbReference type="PATRIC" id="fig|1202724.3.peg.1761"/>
<gene>
    <name evidence="1" type="ORF">AM493_08470</name>
</gene>
<evidence type="ECO:0000313" key="2">
    <source>
        <dbReference type="Proteomes" id="UP000037755"/>
    </source>
</evidence>
<organism evidence="1 2">
    <name type="scientific">Flavobacterium akiainvivens</name>
    <dbReference type="NCBI Taxonomy" id="1202724"/>
    <lineage>
        <taxon>Bacteria</taxon>
        <taxon>Pseudomonadati</taxon>
        <taxon>Bacteroidota</taxon>
        <taxon>Flavobacteriia</taxon>
        <taxon>Flavobacteriales</taxon>
        <taxon>Flavobacteriaceae</taxon>
        <taxon>Flavobacterium</taxon>
    </lineage>
</organism>
<reference evidence="1 2" key="1">
    <citation type="submission" date="2015-08" db="EMBL/GenBank/DDBJ databases">
        <title>Whole genome sequence of Flavobacterium akiainvivens IK-1T, from decaying Wikstroemia oahuensis, an endemic Hawaiian shrub.</title>
        <authorList>
            <person name="Wan X."/>
            <person name="Hou S."/>
            <person name="Saito J."/>
            <person name="Donachie S."/>
        </authorList>
    </citation>
    <scope>NUCLEOTIDE SEQUENCE [LARGE SCALE GENOMIC DNA]</scope>
    <source>
        <strain evidence="1 2">IK-1</strain>
    </source>
</reference>
<dbReference type="STRING" id="1202724.AM493_08470"/>
<proteinExistence type="predicted"/>
<comment type="caution">
    <text evidence="1">The sequence shown here is derived from an EMBL/GenBank/DDBJ whole genome shotgun (WGS) entry which is preliminary data.</text>
</comment>
<keyword evidence="2" id="KW-1185">Reference proteome</keyword>
<sequence length="106" mass="12434">MTLPELINYFWIGNTYEDFCKPRGLNCDAYAIEIFAQKPFGLNSKLEFFKEEETAGKTQYSYNGSEFYSLFNFYYFLNAVREGEKNETLTDIDLALRLLDFAERNG</sequence>
<accession>A0A0M8MI67</accession>
<evidence type="ECO:0000313" key="1">
    <source>
        <dbReference type="EMBL" id="KOS06068.1"/>
    </source>
</evidence>
<dbReference type="Proteomes" id="UP000037755">
    <property type="component" value="Unassembled WGS sequence"/>
</dbReference>
<dbReference type="OrthoDB" id="982885at2"/>
<protein>
    <submittedName>
        <fullName evidence="1">Uncharacterized protein</fullName>
    </submittedName>
</protein>